<accession>A0ABN2GJZ8</accession>
<proteinExistence type="predicted"/>
<dbReference type="SUPFAM" id="SSF52540">
    <property type="entry name" value="P-loop containing nucleoside triphosphate hydrolases"/>
    <property type="match status" value="1"/>
</dbReference>
<organism evidence="1 2">
    <name type="scientific">Nonomuraea maheshkhaliensis</name>
    <dbReference type="NCBI Taxonomy" id="419590"/>
    <lineage>
        <taxon>Bacteria</taxon>
        <taxon>Bacillati</taxon>
        <taxon>Actinomycetota</taxon>
        <taxon>Actinomycetes</taxon>
        <taxon>Streptosporangiales</taxon>
        <taxon>Streptosporangiaceae</taxon>
        <taxon>Nonomuraea</taxon>
    </lineage>
</organism>
<gene>
    <name evidence="1" type="ORF">GCM10009733_082130</name>
</gene>
<dbReference type="EMBL" id="BAAAMU010000092">
    <property type="protein sequence ID" value="GAA1672544.1"/>
    <property type="molecule type" value="Genomic_DNA"/>
</dbReference>
<dbReference type="InterPro" id="IPR027417">
    <property type="entry name" value="P-loop_NTPase"/>
</dbReference>
<sequence>MAGFYYEQSDPDRFQQLCQSLIVSEYPGVACYPVGQRDGGRDALQFINPQNPSKARLFQVKFVREPAKINDVHKWLESTIAEEAPKVENLLTLGYSIDEYILITNVPGTSYLARGTMDRARDLLAQALSVPSQMWWRDDIDRRCEANPKVVWAYPEMLRGVDILMMMAETFPDAYSDERYTALRKFIVEQYEEDSKVRFQQVELTNDLLSLFVDVPAVITNKPNTRRAKSALFDAAIEVAERIEAASADRPAGTVRRSSSYYGQDEIRVGAAALLLDNAISRLAHLVVLEGGPGQGKSTLGQFVCQVYRMKILKEKYPEIIDRYYRPASAKFPIKIDLREYATWLSGMNPFADDPAEKRPLGTAKSLEAFIAALITDRSGGMSFSVGDLSAVAQKSALLLVFDGLDEVADVGVRNRVVDEICATARRLRESAASLQVIVTTRPSALAEVAGFPANMFESWSLSSLTRGLIMQYAERWAVAENLKPKEYSELKRILNNKLDQAHMRELARNPMQLTILLSLIRTRGASLPDKRTTLYELYVDLFFAREAGKNEVVKQFRDELIDIHRYLAWVLHSEAEKGRALGKIESGRLLEVLRKYLIDEDQDPELANKLFHGVTQRVVFLVGAVEGQYKFEVQPLREYFAAKFLYEDAPHSSVGNPKPGTIDERFDAIARNTYWQNVTRFFAGCFNKGELPALVERLQVLSEEGDLALTHYPRAMAATLAADWVFSRNQRSLKHIIQLVLARDGYRSLFGSLTQSSSRGEPLVLPDGCGRSELLDRCFEVLRENRHADIRFSIAQLAQANSSVAELKIRWLNTPSPADVAGLRAHLLNGYALGALSHCTLEDVLNLSDLERLRSADLARVLAMAGRYDLIDKVDFLVADFLEDFLLRGTNSVFSTNVNHELAYGPMLTNGPLLDPLGFIHRESGNRRRLLSRHYGFRLHANLAPSPRGEVRALGAIADILIDTPSEALASDIGIWRGLIALNAGLAGGDDWLTVRLAHAAVFWVRDLEFDDVAYDKVSLTDASVDVIFRIQRATKSKGVYSWWKGQFDAARTDQQRLRVLQIAFLVCGPLTLIKLVAATEEFIESLSFEEMQLLASLDRVNQPNRRRNRRPVTGITKMGLKPRSVALLMRFLLPTVSAWSECIHSLQDYGGNDPFVHDLLLLGMAPIGPFGQEVDDEYWVRLAKLSKIAYESGGGELLISHLHARPNSSMPIDLAREIAGNREQYPQFLISLAESSCLRHLANNAIPLADVAKSAWWPE</sequence>
<dbReference type="RefSeq" id="WP_346112221.1">
    <property type="nucleotide sequence ID" value="NZ_BAAAMU010000092.1"/>
</dbReference>
<comment type="caution">
    <text evidence="1">The sequence shown here is derived from an EMBL/GenBank/DDBJ whole genome shotgun (WGS) entry which is preliminary data.</text>
</comment>
<keyword evidence="2" id="KW-1185">Reference proteome</keyword>
<protein>
    <recommendedName>
        <fullName evidence="3">NACHT domain-containing protein</fullName>
    </recommendedName>
</protein>
<reference evidence="1 2" key="1">
    <citation type="journal article" date="2019" name="Int. J. Syst. Evol. Microbiol.">
        <title>The Global Catalogue of Microorganisms (GCM) 10K type strain sequencing project: providing services to taxonomists for standard genome sequencing and annotation.</title>
        <authorList>
            <consortium name="The Broad Institute Genomics Platform"/>
            <consortium name="The Broad Institute Genome Sequencing Center for Infectious Disease"/>
            <person name="Wu L."/>
            <person name="Ma J."/>
        </authorList>
    </citation>
    <scope>NUCLEOTIDE SEQUENCE [LARGE SCALE GENOMIC DNA]</scope>
    <source>
        <strain evidence="1 2">JCM 13929</strain>
    </source>
</reference>
<evidence type="ECO:0008006" key="3">
    <source>
        <dbReference type="Google" id="ProtNLM"/>
    </source>
</evidence>
<dbReference type="Proteomes" id="UP001500064">
    <property type="component" value="Unassembled WGS sequence"/>
</dbReference>
<evidence type="ECO:0000313" key="1">
    <source>
        <dbReference type="EMBL" id="GAA1672544.1"/>
    </source>
</evidence>
<dbReference type="Gene3D" id="3.40.50.300">
    <property type="entry name" value="P-loop containing nucleotide triphosphate hydrolases"/>
    <property type="match status" value="1"/>
</dbReference>
<evidence type="ECO:0000313" key="2">
    <source>
        <dbReference type="Proteomes" id="UP001500064"/>
    </source>
</evidence>
<name>A0ABN2GJZ8_9ACTN</name>